<keyword evidence="12" id="KW-1185">Reference proteome</keyword>
<dbReference type="GO" id="GO:0016773">
    <property type="term" value="F:phosphotransferase activity, alcohol group as acceptor"/>
    <property type="evidence" value="ECO:0007669"/>
    <property type="project" value="TreeGrafter"/>
</dbReference>
<feature type="binding site" evidence="7">
    <location>
        <position position="226"/>
    </location>
    <ligand>
        <name>ATP</name>
        <dbReference type="ChEBI" id="CHEBI:30616"/>
    </ligand>
</feature>
<feature type="binding site" evidence="8">
    <location>
        <position position="263"/>
    </location>
    <ligand>
        <name>Mn(2+)</name>
        <dbReference type="ChEBI" id="CHEBI:29035"/>
    </ligand>
</feature>
<sequence>MRRQLQTLVQRKFKVLLLLLLLLALLLHVTMDFAFPATRRLCSCDAKAPEALGTPSGSPLLPSPEKLSLRILQDFSGSNGSLEKSSQLQGAGPWKKNGDVEIQDRHGDISPAWVKGSKLAALFEHPLYNIPLPEVKDKDKLFVVNPMEKFSPQSSGSDEWVSSSKAETVLPTGKTAYDTYPAWLKFHVGINRYELYPRRDPVMPTLLQDLATMKIVGSVQKSGGTQLKLIMTFPNYGQALFKPMKQSRDQETPADFFYFSDFERHNAEIAAFHLDRILDFRRIPPVSGRLVNITKEIRDITTDKKLAKTFFISPGVALEEKGHHAIALCVCHGEHLHLVQSSTCALSPMPAGNVCFYGECSYYCSTEHALCGKPDQLEGSMAALLPDKALAKRRSWRSPWRRSYHKSKKAEWELDPNYCVQVRRTPPYDSGHRLLDLIDMAVLDFLMGNMDRHHYETFEKFGNDTFLLHLDNGRGFGTHSRDEMSILAPLQQCCSIKKSTYLRLRLLATEPYRLSELLREALAADPLAPILAEPHLRALDRRLGKVLAAVGRCLATAARSHQVLVDDTGPWL</sequence>
<evidence type="ECO:0000313" key="11">
    <source>
        <dbReference type="EMBL" id="OXB60841.1"/>
    </source>
</evidence>
<comment type="subcellular location">
    <subcellularLocation>
        <location evidence="1">Golgi apparatus</location>
    </subcellularLocation>
</comment>
<dbReference type="InterPro" id="IPR024869">
    <property type="entry name" value="FAM20"/>
</dbReference>
<dbReference type="GO" id="GO:0005524">
    <property type="term" value="F:ATP binding"/>
    <property type="evidence" value="ECO:0007669"/>
    <property type="project" value="UniProtKB-KW"/>
</dbReference>
<dbReference type="PANTHER" id="PTHR12450:SF25">
    <property type="entry name" value="FAM20 C-TERMINAL DOMAIN-CONTAINING PROTEIN"/>
    <property type="match status" value="1"/>
</dbReference>
<comment type="caution">
    <text evidence="11">The sequence shown here is derived from an EMBL/GenBank/DDBJ whole genome shotgun (WGS) entry which is preliminary data.</text>
</comment>
<dbReference type="OrthoDB" id="8583677at2759"/>
<evidence type="ECO:0000256" key="5">
    <source>
        <dbReference type="ARBA" id="ARBA00023180"/>
    </source>
</evidence>
<keyword evidence="8" id="KW-0464">Manganese</keyword>
<feature type="active site" evidence="6">
    <location>
        <position position="451"/>
    </location>
</feature>
<evidence type="ECO:0000256" key="3">
    <source>
        <dbReference type="ARBA" id="ARBA00023034"/>
    </source>
</evidence>
<organism evidence="11 12">
    <name type="scientific">Callipepla squamata</name>
    <name type="common">Scaled quail</name>
    <dbReference type="NCBI Taxonomy" id="9009"/>
    <lineage>
        <taxon>Eukaryota</taxon>
        <taxon>Metazoa</taxon>
        <taxon>Chordata</taxon>
        <taxon>Craniata</taxon>
        <taxon>Vertebrata</taxon>
        <taxon>Euteleostomi</taxon>
        <taxon>Archelosauria</taxon>
        <taxon>Archosauria</taxon>
        <taxon>Dinosauria</taxon>
        <taxon>Saurischia</taxon>
        <taxon>Theropoda</taxon>
        <taxon>Coelurosauria</taxon>
        <taxon>Aves</taxon>
        <taxon>Neognathae</taxon>
        <taxon>Galloanserae</taxon>
        <taxon>Galliformes</taxon>
        <taxon>Odontophoridae</taxon>
        <taxon>Callipepla</taxon>
    </lineage>
</organism>
<dbReference type="AlphaFoldDB" id="A0A226MZY8"/>
<dbReference type="GO" id="GO:0005794">
    <property type="term" value="C:Golgi apparatus"/>
    <property type="evidence" value="ECO:0007669"/>
    <property type="project" value="UniProtKB-SubCell"/>
</dbReference>
<keyword evidence="4" id="KW-1015">Disulfide bond</keyword>
<gene>
    <name evidence="11" type="ORF">ASZ78_014393</name>
</gene>
<keyword evidence="5" id="KW-0325">Glycoprotein</keyword>
<keyword evidence="7" id="KW-0067">ATP-binding</keyword>
<keyword evidence="7" id="KW-0547">Nucleotide-binding</keyword>
<evidence type="ECO:0000256" key="7">
    <source>
        <dbReference type="PIRSR" id="PIRSR624869-2"/>
    </source>
</evidence>
<feature type="binding site" evidence="7">
    <location>
        <position position="263"/>
    </location>
    <ligand>
        <name>ATP</name>
        <dbReference type="ChEBI" id="CHEBI:30616"/>
    </ligand>
</feature>
<feature type="binding site" evidence="7">
    <location>
        <position position="471"/>
    </location>
    <ligand>
        <name>ATP</name>
        <dbReference type="ChEBI" id="CHEBI:30616"/>
    </ligand>
</feature>
<evidence type="ECO:0000259" key="10">
    <source>
        <dbReference type="Pfam" id="PF06702"/>
    </source>
</evidence>
<comment type="similarity">
    <text evidence="2">Belongs to the FAM20 family.</text>
</comment>
<feature type="binding site" evidence="7">
    <location>
        <position position="242"/>
    </location>
    <ligand>
        <name>ATP</name>
        <dbReference type="ChEBI" id="CHEBI:30616"/>
    </ligand>
</feature>
<dbReference type="EMBL" id="MCFN01000306">
    <property type="protein sequence ID" value="OXB60841.1"/>
    <property type="molecule type" value="Genomic_DNA"/>
</dbReference>
<evidence type="ECO:0000256" key="6">
    <source>
        <dbReference type="PIRSR" id="PIRSR624869-1"/>
    </source>
</evidence>
<protein>
    <recommendedName>
        <fullName evidence="10">FAM20 C-terminal domain-containing protein</fullName>
    </recommendedName>
</protein>
<comment type="cofactor">
    <cofactor evidence="8">
        <name>Mn(2+)</name>
        <dbReference type="ChEBI" id="CHEBI:29035"/>
    </cofactor>
</comment>
<accession>A0A226MZY8</accession>
<feature type="binding site" evidence="7">
    <location>
        <begin position="382"/>
        <end position="385"/>
    </location>
    <ligand>
        <name>ATP</name>
        <dbReference type="ChEBI" id="CHEBI:30616"/>
    </ligand>
</feature>
<dbReference type="STRING" id="9009.A0A226MZY8"/>
<dbReference type="InterPro" id="IPR009581">
    <property type="entry name" value="FAM20_C"/>
</dbReference>
<dbReference type="GO" id="GO:0046872">
    <property type="term" value="F:metal ion binding"/>
    <property type="evidence" value="ECO:0007669"/>
    <property type="project" value="UniProtKB-KW"/>
</dbReference>
<evidence type="ECO:0000256" key="9">
    <source>
        <dbReference type="SAM" id="MobiDB-lite"/>
    </source>
</evidence>
<feature type="compositionally biased region" description="Polar residues" evidence="9">
    <location>
        <begin position="78"/>
        <end position="89"/>
    </location>
</feature>
<feature type="region of interest" description="Disordered" evidence="9">
    <location>
        <begin position="78"/>
        <end position="101"/>
    </location>
</feature>
<feature type="binding site" evidence="7">
    <location>
        <position position="456"/>
    </location>
    <ligand>
        <name>ATP</name>
        <dbReference type="ChEBI" id="CHEBI:30616"/>
    </ligand>
</feature>
<feature type="domain" description="FAM20 C-terminal" evidence="10">
    <location>
        <begin position="350"/>
        <end position="560"/>
    </location>
</feature>
<evidence type="ECO:0000256" key="2">
    <source>
        <dbReference type="ARBA" id="ARBA00006557"/>
    </source>
</evidence>
<proteinExistence type="inferred from homology"/>
<dbReference type="CDD" id="cd10314">
    <property type="entry name" value="FAM20_C"/>
    <property type="match status" value="1"/>
</dbReference>
<keyword evidence="3" id="KW-0333">Golgi apparatus</keyword>
<evidence type="ECO:0000256" key="8">
    <source>
        <dbReference type="PIRSR" id="PIRSR624869-3"/>
    </source>
</evidence>
<reference evidence="11 12" key="1">
    <citation type="submission" date="2016-07" db="EMBL/GenBank/DDBJ databases">
        <title>Disparate Historic Effective Population Sizes Predicted by Modern Levels of Genome Diversity for the Scaled Quail (Callipepla squamata) and the Northern Bobwhite (Colinus virginianus): Inferences from First and Second Generation Draft Genome Assemblies for Sympatric New World Quail.</title>
        <authorList>
            <person name="Oldeschulte D.L."/>
            <person name="Halley Y.A."/>
            <person name="Bhattarai E.K."/>
            <person name="Brashear W.A."/>
            <person name="Hill J."/>
            <person name="Metz R.P."/>
            <person name="Johnson C.D."/>
            <person name="Rollins D."/>
            <person name="Peterson M.J."/>
            <person name="Bickhart D.M."/>
            <person name="Decker J.E."/>
            <person name="Seabury C.M."/>
        </authorList>
    </citation>
    <scope>NUCLEOTIDE SEQUENCE [LARGE SCALE GENOMIC DNA]</scope>
    <source>
        <strain evidence="11 12">Texas</strain>
        <tissue evidence="11">Leg muscle</tissue>
    </source>
</reference>
<feature type="binding site" evidence="8">
    <location>
        <position position="471"/>
    </location>
    <ligand>
        <name>Mn(2+)</name>
        <dbReference type="ChEBI" id="CHEBI:29035"/>
    </ligand>
</feature>
<evidence type="ECO:0000256" key="1">
    <source>
        <dbReference type="ARBA" id="ARBA00004555"/>
    </source>
</evidence>
<evidence type="ECO:0000256" key="4">
    <source>
        <dbReference type="ARBA" id="ARBA00023157"/>
    </source>
</evidence>
<evidence type="ECO:0000313" key="12">
    <source>
        <dbReference type="Proteomes" id="UP000198323"/>
    </source>
</evidence>
<dbReference type="Pfam" id="PF06702">
    <property type="entry name" value="Fam20C"/>
    <property type="match status" value="1"/>
</dbReference>
<name>A0A226MZY8_CALSU</name>
<dbReference type="PANTHER" id="PTHR12450">
    <property type="entry name" value="DENTIN MATRIX PROTEIN 4 PROTEIN FAM20"/>
    <property type="match status" value="1"/>
</dbReference>
<keyword evidence="8" id="KW-0479">Metal-binding</keyword>
<dbReference type="Proteomes" id="UP000198323">
    <property type="component" value="Unassembled WGS sequence"/>
</dbReference>